<gene>
    <name evidence="1" type="ORF">NDU88_002233</name>
</gene>
<dbReference type="EMBL" id="JANPWB010000011">
    <property type="protein sequence ID" value="KAJ1123766.1"/>
    <property type="molecule type" value="Genomic_DNA"/>
</dbReference>
<proteinExistence type="predicted"/>
<comment type="caution">
    <text evidence="1">The sequence shown here is derived from an EMBL/GenBank/DDBJ whole genome shotgun (WGS) entry which is preliminary data.</text>
</comment>
<name>A0AAV7P6G8_PLEWA</name>
<evidence type="ECO:0000313" key="1">
    <source>
        <dbReference type="EMBL" id="KAJ1123766.1"/>
    </source>
</evidence>
<dbReference type="Proteomes" id="UP001066276">
    <property type="component" value="Chromosome 7"/>
</dbReference>
<sequence length="178" mass="18390">MAQGPATSSTRGASGPNIPGAPQCLALGCRGSWLRSPEPRRTEAGRVWLWAAICEGEAREGGFAGRVCGCCAWADRARAVVAAGACLHQVNCSGARCALGRGRGPGSLARCCRRCWGALCLLPCCLEGARFWVRLAAGWSGMPRGKNTYRGGLAADPCARGGELALAGLCGERLGRSA</sequence>
<organism evidence="1 2">
    <name type="scientific">Pleurodeles waltl</name>
    <name type="common">Iberian ribbed newt</name>
    <dbReference type="NCBI Taxonomy" id="8319"/>
    <lineage>
        <taxon>Eukaryota</taxon>
        <taxon>Metazoa</taxon>
        <taxon>Chordata</taxon>
        <taxon>Craniata</taxon>
        <taxon>Vertebrata</taxon>
        <taxon>Euteleostomi</taxon>
        <taxon>Amphibia</taxon>
        <taxon>Batrachia</taxon>
        <taxon>Caudata</taxon>
        <taxon>Salamandroidea</taxon>
        <taxon>Salamandridae</taxon>
        <taxon>Pleurodelinae</taxon>
        <taxon>Pleurodeles</taxon>
    </lineage>
</organism>
<keyword evidence="2" id="KW-1185">Reference proteome</keyword>
<reference evidence="1" key="1">
    <citation type="journal article" date="2022" name="bioRxiv">
        <title>Sequencing and chromosome-scale assembly of the giantPleurodeles waltlgenome.</title>
        <authorList>
            <person name="Brown T."/>
            <person name="Elewa A."/>
            <person name="Iarovenko S."/>
            <person name="Subramanian E."/>
            <person name="Araus A.J."/>
            <person name="Petzold A."/>
            <person name="Susuki M."/>
            <person name="Suzuki K.-i.T."/>
            <person name="Hayashi T."/>
            <person name="Toyoda A."/>
            <person name="Oliveira C."/>
            <person name="Osipova E."/>
            <person name="Leigh N.D."/>
            <person name="Simon A."/>
            <person name="Yun M.H."/>
        </authorList>
    </citation>
    <scope>NUCLEOTIDE SEQUENCE</scope>
    <source>
        <strain evidence="1">20211129_DDA</strain>
        <tissue evidence="1">Liver</tissue>
    </source>
</reference>
<dbReference type="AlphaFoldDB" id="A0AAV7P6G8"/>
<accession>A0AAV7P6G8</accession>
<evidence type="ECO:0000313" key="2">
    <source>
        <dbReference type="Proteomes" id="UP001066276"/>
    </source>
</evidence>
<protein>
    <submittedName>
        <fullName evidence="1">Uncharacterized protein</fullName>
    </submittedName>
</protein>